<name>A0AAD7HY15_9AGAR</name>
<feature type="region of interest" description="Disordered" evidence="1">
    <location>
        <begin position="36"/>
        <end position="74"/>
    </location>
</feature>
<reference evidence="2" key="1">
    <citation type="submission" date="2023-03" db="EMBL/GenBank/DDBJ databases">
        <title>Massive genome expansion in bonnet fungi (Mycena s.s.) driven by repeated elements and novel gene families across ecological guilds.</title>
        <authorList>
            <consortium name="Lawrence Berkeley National Laboratory"/>
            <person name="Harder C.B."/>
            <person name="Miyauchi S."/>
            <person name="Viragh M."/>
            <person name="Kuo A."/>
            <person name="Thoen E."/>
            <person name="Andreopoulos B."/>
            <person name="Lu D."/>
            <person name="Skrede I."/>
            <person name="Drula E."/>
            <person name="Henrissat B."/>
            <person name="Morin E."/>
            <person name="Kohler A."/>
            <person name="Barry K."/>
            <person name="LaButti K."/>
            <person name="Morin E."/>
            <person name="Salamov A."/>
            <person name="Lipzen A."/>
            <person name="Mereny Z."/>
            <person name="Hegedus B."/>
            <person name="Baldrian P."/>
            <person name="Stursova M."/>
            <person name="Weitz H."/>
            <person name="Taylor A."/>
            <person name="Grigoriev I.V."/>
            <person name="Nagy L.G."/>
            <person name="Martin F."/>
            <person name="Kauserud H."/>
        </authorList>
    </citation>
    <scope>NUCLEOTIDE SEQUENCE</scope>
    <source>
        <strain evidence="2">CBHHK188m</strain>
    </source>
</reference>
<gene>
    <name evidence="2" type="ORF">DFH07DRAFT_895489</name>
</gene>
<evidence type="ECO:0000313" key="2">
    <source>
        <dbReference type="EMBL" id="KAJ7729672.1"/>
    </source>
</evidence>
<comment type="caution">
    <text evidence="2">The sequence shown here is derived from an EMBL/GenBank/DDBJ whole genome shotgun (WGS) entry which is preliminary data.</text>
</comment>
<evidence type="ECO:0000313" key="3">
    <source>
        <dbReference type="Proteomes" id="UP001215280"/>
    </source>
</evidence>
<sequence>MVALRIRRFTYCLISGLAILAWYTNGPQLIHRDGDKSQVHHFSKPPLVGNPPPGLPSIDKPMVGAQEPPNRDMDVSRAPEAVFEQKLKESEPNPQKDSEIFRLPNEESMAEAVERLMQTVPTEQAAHNRRNLLNLIECIYDTLCTRQPQLVIFVTAQLSRVGETPGREPSIIHAFNNLDVSYVHSARNLDFALSVYRLFSTQVRAVIFDGTEFEACLTDIQKCIRSSENLDGIPVWKMFSLLGSFPDARPAPPLGFAWTLATEMGRRGETYLGYSIEKTCRETPPFIESANRMDRVFLLANLETYMWPTHNVWPPEYFEDVGAQTGAQFVASLDPVVGRLSAYPKAKGIHATPFNLVEIGGLPPDRVLEEVSKSRLLLGLFDPREMTVVFEALCLGVPFLNPIRSWDHSNPNDTYKWETQNTDLNNLGPPYVYNVFAKDYDGFKRAIVDAVTHPIESYIPEHMTEVAVENRIADFLARDWRMEAQAVLDSRKASGQPEAFLI</sequence>
<dbReference type="Proteomes" id="UP001215280">
    <property type="component" value="Unassembled WGS sequence"/>
</dbReference>
<keyword evidence="3" id="KW-1185">Reference proteome</keyword>
<protein>
    <submittedName>
        <fullName evidence="2">Uncharacterized protein</fullName>
    </submittedName>
</protein>
<dbReference type="EMBL" id="JARJLG010000196">
    <property type="protein sequence ID" value="KAJ7729672.1"/>
    <property type="molecule type" value="Genomic_DNA"/>
</dbReference>
<evidence type="ECO:0000256" key="1">
    <source>
        <dbReference type="SAM" id="MobiDB-lite"/>
    </source>
</evidence>
<proteinExistence type="predicted"/>
<accession>A0AAD7HY15</accession>
<organism evidence="2 3">
    <name type="scientific">Mycena maculata</name>
    <dbReference type="NCBI Taxonomy" id="230809"/>
    <lineage>
        <taxon>Eukaryota</taxon>
        <taxon>Fungi</taxon>
        <taxon>Dikarya</taxon>
        <taxon>Basidiomycota</taxon>
        <taxon>Agaricomycotina</taxon>
        <taxon>Agaricomycetes</taxon>
        <taxon>Agaricomycetidae</taxon>
        <taxon>Agaricales</taxon>
        <taxon>Marasmiineae</taxon>
        <taxon>Mycenaceae</taxon>
        <taxon>Mycena</taxon>
    </lineage>
</organism>
<dbReference type="AlphaFoldDB" id="A0AAD7HY15"/>